<comment type="similarity">
    <text evidence="1">Belongs to the sigma-70 factor family. ECF subfamily.</text>
</comment>
<evidence type="ECO:0000313" key="8">
    <source>
        <dbReference type="Proteomes" id="UP001254759"/>
    </source>
</evidence>
<dbReference type="Pfam" id="PF08281">
    <property type="entry name" value="Sigma70_r4_2"/>
    <property type="match status" value="1"/>
</dbReference>
<dbReference type="InterPro" id="IPR013325">
    <property type="entry name" value="RNA_pol_sigma_r2"/>
</dbReference>
<dbReference type="Proteomes" id="UP001254759">
    <property type="component" value="Unassembled WGS sequence"/>
</dbReference>
<dbReference type="EMBL" id="JAVDTT010000001">
    <property type="protein sequence ID" value="MDR6840228.1"/>
    <property type="molecule type" value="Genomic_DNA"/>
</dbReference>
<dbReference type="InterPro" id="IPR013249">
    <property type="entry name" value="RNA_pol_sigma70_r4_t2"/>
</dbReference>
<keyword evidence="2" id="KW-0805">Transcription regulation</keyword>
<dbReference type="SUPFAM" id="SSF88946">
    <property type="entry name" value="Sigma2 domain of RNA polymerase sigma factors"/>
    <property type="match status" value="1"/>
</dbReference>
<dbReference type="InterPro" id="IPR007627">
    <property type="entry name" value="RNA_pol_sigma70_r2"/>
</dbReference>
<keyword evidence="4" id="KW-0804">Transcription</keyword>
<accession>A0ABU1RN72</accession>
<protein>
    <submittedName>
        <fullName evidence="7">RNA polymerase sigma factor (Sigma-70 family)</fullName>
    </submittedName>
</protein>
<evidence type="ECO:0000256" key="2">
    <source>
        <dbReference type="ARBA" id="ARBA00023015"/>
    </source>
</evidence>
<dbReference type="Gene3D" id="1.10.10.10">
    <property type="entry name" value="Winged helix-like DNA-binding domain superfamily/Winged helix DNA-binding domain"/>
    <property type="match status" value="1"/>
</dbReference>
<name>A0ABU1RN72_9GAMM</name>
<gene>
    <name evidence="7" type="ORF">J2W94_000492</name>
</gene>
<dbReference type="Gene3D" id="1.10.1740.10">
    <property type="match status" value="1"/>
</dbReference>
<dbReference type="PANTHER" id="PTHR43133:SF51">
    <property type="entry name" value="RNA POLYMERASE SIGMA FACTOR"/>
    <property type="match status" value="1"/>
</dbReference>
<proteinExistence type="inferred from homology"/>
<dbReference type="InterPro" id="IPR013324">
    <property type="entry name" value="RNA_pol_sigma_r3/r4-like"/>
</dbReference>
<dbReference type="InterPro" id="IPR036388">
    <property type="entry name" value="WH-like_DNA-bd_sf"/>
</dbReference>
<evidence type="ECO:0000256" key="3">
    <source>
        <dbReference type="ARBA" id="ARBA00023082"/>
    </source>
</evidence>
<keyword evidence="3" id="KW-0731">Sigma factor</keyword>
<evidence type="ECO:0000256" key="1">
    <source>
        <dbReference type="ARBA" id="ARBA00010641"/>
    </source>
</evidence>
<dbReference type="SUPFAM" id="SSF88659">
    <property type="entry name" value="Sigma3 and sigma4 domains of RNA polymerase sigma factors"/>
    <property type="match status" value="1"/>
</dbReference>
<comment type="caution">
    <text evidence="7">The sequence shown here is derived from an EMBL/GenBank/DDBJ whole genome shotgun (WGS) entry which is preliminary data.</text>
</comment>
<dbReference type="InterPro" id="IPR039425">
    <property type="entry name" value="RNA_pol_sigma-70-like"/>
</dbReference>
<reference evidence="7 8" key="1">
    <citation type="submission" date="2023-07" db="EMBL/GenBank/DDBJ databases">
        <title>Sorghum-associated microbial communities from plants grown in Nebraska, USA.</title>
        <authorList>
            <person name="Schachtman D."/>
        </authorList>
    </citation>
    <scope>NUCLEOTIDE SEQUENCE [LARGE SCALE GENOMIC DNA]</scope>
    <source>
        <strain evidence="7 8">BE107</strain>
    </source>
</reference>
<evidence type="ECO:0000259" key="5">
    <source>
        <dbReference type="Pfam" id="PF04542"/>
    </source>
</evidence>
<feature type="domain" description="RNA polymerase sigma factor 70 region 4 type 2" evidence="6">
    <location>
        <begin position="119"/>
        <end position="167"/>
    </location>
</feature>
<dbReference type="CDD" id="cd06171">
    <property type="entry name" value="Sigma70_r4"/>
    <property type="match status" value="1"/>
</dbReference>
<dbReference type="RefSeq" id="WP_310090053.1">
    <property type="nucleotide sequence ID" value="NZ_JAVDTT010000001.1"/>
</dbReference>
<dbReference type="PANTHER" id="PTHR43133">
    <property type="entry name" value="RNA POLYMERASE ECF-TYPE SIGMA FACTO"/>
    <property type="match status" value="1"/>
</dbReference>
<evidence type="ECO:0000313" key="7">
    <source>
        <dbReference type="EMBL" id="MDR6840228.1"/>
    </source>
</evidence>
<feature type="domain" description="RNA polymerase sigma-70 region 2" evidence="5">
    <location>
        <begin position="34"/>
        <end position="91"/>
    </location>
</feature>
<evidence type="ECO:0000259" key="6">
    <source>
        <dbReference type="Pfam" id="PF08281"/>
    </source>
</evidence>
<evidence type="ECO:0000256" key="4">
    <source>
        <dbReference type="ARBA" id="ARBA00023163"/>
    </source>
</evidence>
<sequence>MNSAIASTHYSSDDLAAARAGDLAALQRVLVQSRQNLRRYAEYHCNINDTEDAVQESMILVSRRIGDLRVLESFASWLFRIVKRECNRLKRGLRMLTGDAITEDIQPTCSFEPVELRHDVAAALESLPPHYREVILLRDLEGYSIEELAQRLGLNREAAKSRLHRARVLTREYLMPAGSA</sequence>
<dbReference type="InterPro" id="IPR014284">
    <property type="entry name" value="RNA_pol_sigma-70_dom"/>
</dbReference>
<dbReference type="NCBIfam" id="TIGR02937">
    <property type="entry name" value="sigma70-ECF"/>
    <property type="match status" value="1"/>
</dbReference>
<keyword evidence="8" id="KW-1185">Reference proteome</keyword>
<organism evidence="7 8">
    <name type="scientific">Pseudoxanthomonas sacheonensis</name>
    <dbReference type="NCBI Taxonomy" id="443615"/>
    <lineage>
        <taxon>Bacteria</taxon>
        <taxon>Pseudomonadati</taxon>
        <taxon>Pseudomonadota</taxon>
        <taxon>Gammaproteobacteria</taxon>
        <taxon>Lysobacterales</taxon>
        <taxon>Lysobacteraceae</taxon>
        <taxon>Pseudoxanthomonas</taxon>
    </lineage>
</organism>
<dbReference type="Pfam" id="PF04542">
    <property type="entry name" value="Sigma70_r2"/>
    <property type="match status" value="1"/>
</dbReference>